<feature type="transmembrane region" description="Helical" evidence="6">
    <location>
        <begin position="52"/>
        <end position="68"/>
    </location>
</feature>
<keyword evidence="4 6" id="KW-1133">Transmembrane helix</keyword>
<organism evidence="9 10">
    <name type="scientific">Candidatus Nealsonbacteria bacterium RIFCSPLOWO2_01_FULL_43_32</name>
    <dbReference type="NCBI Taxonomy" id="1801672"/>
    <lineage>
        <taxon>Bacteria</taxon>
        <taxon>Candidatus Nealsoniibacteriota</taxon>
    </lineage>
</organism>
<comment type="subcellular location">
    <subcellularLocation>
        <location evidence="1">Cell membrane</location>
        <topology evidence="1">Multi-pass membrane protein</topology>
    </subcellularLocation>
</comment>
<dbReference type="STRING" id="1801672.A2896_00170"/>
<feature type="transmembrane region" description="Helical" evidence="6">
    <location>
        <begin position="29"/>
        <end position="46"/>
    </location>
</feature>
<feature type="transmembrane region" description="Helical" evidence="6">
    <location>
        <begin position="300"/>
        <end position="318"/>
    </location>
</feature>
<evidence type="ECO:0000256" key="3">
    <source>
        <dbReference type="ARBA" id="ARBA00022692"/>
    </source>
</evidence>
<feature type="transmembrane region" description="Helical" evidence="6">
    <location>
        <begin position="229"/>
        <end position="253"/>
    </location>
</feature>
<dbReference type="GO" id="GO:0005886">
    <property type="term" value="C:plasma membrane"/>
    <property type="evidence" value="ECO:0007669"/>
    <property type="project" value="UniProtKB-SubCell"/>
</dbReference>
<feature type="transmembrane region" description="Helical" evidence="6">
    <location>
        <begin position="259"/>
        <end position="280"/>
    </location>
</feature>
<evidence type="ECO:0000313" key="10">
    <source>
        <dbReference type="Proteomes" id="UP000178647"/>
    </source>
</evidence>
<dbReference type="InterPro" id="IPR052159">
    <property type="entry name" value="Competence_DNA_uptake"/>
</dbReference>
<dbReference type="Pfam" id="PF03772">
    <property type="entry name" value="Competence"/>
    <property type="match status" value="1"/>
</dbReference>
<protein>
    <recommendedName>
        <fullName evidence="11">ComEC/Rec2-related protein domain-containing protein</fullName>
    </recommendedName>
</protein>
<reference evidence="9 10" key="1">
    <citation type="journal article" date="2016" name="Nat. Commun.">
        <title>Thousands of microbial genomes shed light on interconnected biogeochemical processes in an aquifer system.</title>
        <authorList>
            <person name="Anantharaman K."/>
            <person name="Brown C.T."/>
            <person name="Hug L.A."/>
            <person name="Sharon I."/>
            <person name="Castelle C.J."/>
            <person name="Probst A.J."/>
            <person name="Thomas B.C."/>
            <person name="Singh A."/>
            <person name="Wilkins M.J."/>
            <person name="Karaoz U."/>
            <person name="Brodie E.L."/>
            <person name="Williams K.H."/>
            <person name="Hubbard S.S."/>
            <person name="Banfield J.F."/>
        </authorList>
    </citation>
    <scope>NUCLEOTIDE SEQUENCE [LARGE SCALE GENOMIC DNA]</scope>
</reference>
<evidence type="ECO:0000256" key="2">
    <source>
        <dbReference type="ARBA" id="ARBA00022475"/>
    </source>
</evidence>
<evidence type="ECO:0000256" key="6">
    <source>
        <dbReference type="SAM" id="Phobius"/>
    </source>
</evidence>
<dbReference type="NCBIfam" id="TIGR00360">
    <property type="entry name" value="ComEC_N-term"/>
    <property type="match status" value="1"/>
</dbReference>
<evidence type="ECO:0008006" key="11">
    <source>
        <dbReference type="Google" id="ProtNLM"/>
    </source>
</evidence>
<evidence type="ECO:0000256" key="5">
    <source>
        <dbReference type="ARBA" id="ARBA00023136"/>
    </source>
</evidence>
<dbReference type="Proteomes" id="UP000178647">
    <property type="component" value="Unassembled WGS sequence"/>
</dbReference>
<keyword evidence="3 6" id="KW-0812">Transmembrane</keyword>
<dbReference type="PANTHER" id="PTHR30619">
    <property type="entry name" value="DNA INTERNALIZATION/COMPETENCE PROTEIN COMEC/REC2"/>
    <property type="match status" value="1"/>
</dbReference>
<evidence type="ECO:0000259" key="7">
    <source>
        <dbReference type="Pfam" id="PF03772"/>
    </source>
</evidence>
<dbReference type="InterPro" id="IPR004477">
    <property type="entry name" value="ComEC_N"/>
</dbReference>
<proteinExistence type="predicted"/>
<feature type="transmembrane region" description="Helical" evidence="6">
    <location>
        <begin position="389"/>
        <end position="411"/>
    </location>
</feature>
<accession>A0A1G2EFZ8</accession>
<comment type="caution">
    <text evidence="9">The sequence shown here is derived from an EMBL/GenBank/DDBJ whole genome shotgun (WGS) entry which is preliminary data.</text>
</comment>
<feature type="transmembrane region" description="Helical" evidence="6">
    <location>
        <begin position="6"/>
        <end position="24"/>
    </location>
</feature>
<evidence type="ECO:0000256" key="4">
    <source>
        <dbReference type="ARBA" id="ARBA00022989"/>
    </source>
</evidence>
<keyword evidence="2" id="KW-1003">Cell membrane</keyword>
<dbReference type="InterPro" id="IPR025405">
    <property type="entry name" value="DUF4131"/>
</dbReference>
<sequence>MTASRVFLYFCLSFIIGIFVSSLAPVSRFFILGLLILGIFLISIFWHVKKLVVIGFCVLFLVLGIGRHQTIESAIPNITEQNINFVGVVSEEPDIRDKYTKLIVETTAVEGKVLVNASRYPEYQYGDQLKITGKLEKPPIFDNFNYHDYLKKDGIFTTMNFPEISLAGQNSGHPIYQAIFSFKNKFKETARKFIVPPQVGLLEALIFGDEGGISKEWRDKLNLTGTRHIAAVSGMNITIISVLILNFLLALGLWRKQAFYFTVVLLVLYVLMVGAPASAVRAGIMGGLFLTARHLGRMSAAFRAIVFAGTVMLAFNPLLLRLDIGFQLSFLAITGIIELQPVFSKFLKKIPDYRFFPIKTTLAATFSAQIFTLPILIYNFGRIPILSPITNILIVPFLAPITVLIFVFGITSMIFSPLGYVLSWPVWFSLSYMTNIIDVFSKLPKIW</sequence>
<dbReference type="Pfam" id="PF13567">
    <property type="entry name" value="DUF4131"/>
    <property type="match status" value="1"/>
</dbReference>
<feature type="transmembrane region" description="Helical" evidence="6">
    <location>
        <begin position="355"/>
        <end position="377"/>
    </location>
</feature>
<evidence type="ECO:0000313" key="9">
    <source>
        <dbReference type="EMBL" id="OGZ24251.1"/>
    </source>
</evidence>
<name>A0A1G2EFZ8_9BACT</name>
<feature type="transmembrane region" description="Helical" evidence="6">
    <location>
        <begin position="324"/>
        <end position="343"/>
    </location>
</feature>
<dbReference type="EMBL" id="MHMH01000015">
    <property type="protein sequence ID" value="OGZ24251.1"/>
    <property type="molecule type" value="Genomic_DNA"/>
</dbReference>
<gene>
    <name evidence="9" type="ORF">A2896_00170</name>
</gene>
<evidence type="ECO:0000256" key="1">
    <source>
        <dbReference type="ARBA" id="ARBA00004651"/>
    </source>
</evidence>
<keyword evidence="5 6" id="KW-0472">Membrane</keyword>
<dbReference type="AlphaFoldDB" id="A0A1G2EFZ8"/>
<feature type="domain" description="ComEC/Rec2-related protein" evidence="7">
    <location>
        <begin position="205"/>
        <end position="444"/>
    </location>
</feature>
<dbReference type="PANTHER" id="PTHR30619:SF7">
    <property type="entry name" value="BETA-LACTAMASE DOMAIN PROTEIN"/>
    <property type="match status" value="1"/>
</dbReference>
<feature type="domain" description="DUF4131" evidence="8">
    <location>
        <begin position="25"/>
        <end position="165"/>
    </location>
</feature>
<evidence type="ECO:0000259" key="8">
    <source>
        <dbReference type="Pfam" id="PF13567"/>
    </source>
</evidence>